<evidence type="ECO:0000259" key="4">
    <source>
        <dbReference type="Pfam" id="PF13476"/>
    </source>
</evidence>
<dbReference type="PANTHER" id="PTHR32114">
    <property type="entry name" value="ABC TRANSPORTER ABCH.3"/>
    <property type="match status" value="1"/>
</dbReference>
<dbReference type="RefSeq" id="WP_036944336.1">
    <property type="nucleotide sequence ID" value="NZ_JQKC01000027.1"/>
</dbReference>
<dbReference type="Gene3D" id="3.40.50.300">
    <property type="entry name" value="P-loop containing nucleotide triphosphate hydrolases"/>
    <property type="match status" value="1"/>
</dbReference>
<comment type="subunit">
    <text evidence="2">Heterodimer of SbcC and SbcD.</text>
</comment>
<dbReference type="eggNOG" id="COG0419">
    <property type="taxonomic scope" value="Bacteria"/>
</dbReference>
<gene>
    <name evidence="5" type="ORF">Bccel_1307</name>
</gene>
<sequence length="485" mass="54718">MAIITRVRIENFQSHEDTTIDFDRGLNIITGPSDNGKSAIIRAIKWVLFNEPRGTEFIRQGTSAARVTIEMDNGNAIIRERSSSKNRYTVKYPDSESVIFEGFGNEIPQEVVGAHGITKAYLDSSLSSSLNIAEQLESPFLLSETGSVRAKAIGRLIGLHIIDRAIKNTNVDLRRENQFKDRANSELNEVESSLKEYEFLKDVEVKLEKSDSIIQGVSELLTRTKRLETNLKSIISIEADYAIQSNIVKNLDKLERYELCLRNIEIINGKLSKLKRVYKTLNEIDIEINSASYIIKNTERINYCAELLHEISKKTRVMDKAKILKIAFSKVDRSEIEAKGQLYATANVKPLEEKIKKLDSLILKLNGMRSLNTEINKLYKEQGKHDVVLKSAANVDKALTIHNNIQDDIEKLKKIIGLMEKLSYVSNKLIDGKNYLVSINTGISKDLKDYSVTLKKAGKCPVCRSKIGNDILNEIIKSYSFNGGI</sequence>
<comment type="caution">
    <text evidence="5">The sequence shown here is derived from an EMBL/GenBank/DDBJ whole genome shotgun (WGS) entry which is preliminary data.</text>
</comment>
<dbReference type="SUPFAM" id="SSF52540">
    <property type="entry name" value="P-loop containing nucleoside triphosphate hydrolases"/>
    <property type="match status" value="1"/>
</dbReference>
<evidence type="ECO:0000313" key="5">
    <source>
        <dbReference type="EMBL" id="KNY26045.1"/>
    </source>
</evidence>
<dbReference type="STRING" id="398512.Bccel_1307"/>
<dbReference type="GO" id="GO:0006302">
    <property type="term" value="P:double-strand break repair"/>
    <property type="evidence" value="ECO:0007669"/>
    <property type="project" value="InterPro"/>
</dbReference>
<keyword evidence="6" id="KW-1185">Reference proteome</keyword>
<evidence type="ECO:0000256" key="1">
    <source>
        <dbReference type="ARBA" id="ARBA00006930"/>
    </source>
</evidence>
<comment type="similarity">
    <text evidence="1">Belongs to the SMC family. SbcC subfamily.</text>
</comment>
<evidence type="ECO:0000256" key="3">
    <source>
        <dbReference type="ARBA" id="ARBA00013368"/>
    </source>
</evidence>
<evidence type="ECO:0000313" key="6">
    <source>
        <dbReference type="Proteomes" id="UP000036923"/>
    </source>
</evidence>
<feature type="domain" description="Rad50/SbcC-type AAA" evidence="4">
    <location>
        <begin position="6"/>
        <end position="236"/>
    </location>
</feature>
<proteinExistence type="inferred from homology"/>
<dbReference type="InterPro" id="IPR038729">
    <property type="entry name" value="Rad50/SbcC_AAA"/>
</dbReference>
<dbReference type="GO" id="GO:0016887">
    <property type="term" value="F:ATP hydrolysis activity"/>
    <property type="evidence" value="ECO:0007669"/>
    <property type="project" value="InterPro"/>
</dbReference>
<dbReference type="EMBL" id="LGTC01000001">
    <property type="protein sequence ID" value="KNY26045.1"/>
    <property type="molecule type" value="Genomic_DNA"/>
</dbReference>
<name>A0A0L6JJX0_9FIRM</name>
<accession>A0A0L6JJX0</accession>
<evidence type="ECO:0000256" key="2">
    <source>
        <dbReference type="ARBA" id="ARBA00011322"/>
    </source>
</evidence>
<dbReference type="InterPro" id="IPR027417">
    <property type="entry name" value="P-loop_NTPase"/>
</dbReference>
<reference evidence="6" key="1">
    <citation type="submission" date="2015-07" db="EMBL/GenBank/DDBJ databases">
        <title>Near-Complete Genome Sequence of the Cellulolytic Bacterium Bacteroides (Pseudobacteroides) cellulosolvens ATCC 35603.</title>
        <authorList>
            <person name="Dassa B."/>
            <person name="Utturkar S.M."/>
            <person name="Klingeman D.M."/>
            <person name="Hurt R.A."/>
            <person name="Keller M."/>
            <person name="Xu J."/>
            <person name="Reddy Y.H.K."/>
            <person name="Borovok I."/>
            <person name="Grinberg I.R."/>
            <person name="Lamed R."/>
            <person name="Zhivin O."/>
            <person name="Bayer E.A."/>
            <person name="Brown S.D."/>
        </authorList>
    </citation>
    <scope>NUCLEOTIDE SEQUENCE [LARGE SCALE GENOMIC DNA]</scope>
    <source>
        <strain evidence="6">DSM 2933</strain>
    </source>
</reference>
<dbReference type="PANTHER" id="PTHR32114:SF2">
    <property type="entry name" value="ABC TRANSPORTER ABCH.3"/>
    <property type="match status" value="1"/>
</dbReference>
<dbReference type="Proteomes" id="UP000036923">
    <property type="component" value="Unassembled WGS sequence"/>
</dbReference>
<dbReference type="Pfam" id="PF13476">
    <property type="entry name" value="AAA_23"/>
    <property type="match status" value="1"/>
</dbReference>
<protein>
    <recommendedName>
        <fullName evidence="3">Nuclease SbcCD subunit C</fullName>
    </recommendedName>
</protein>
<dbReference type="AlphaFoldDB" id="A0A0L6JJX0"/>
<dbReference type="OrthoDB" id="267455at2"/>
<organism evidence="5 6">
    <name type="scientific">Pseudobacteroides cellulosolvens ATCC 35603 = DSM 2933</name>
    <dbReference type="NCBI Taxonomy" id="398512"/>
    <lineage>
        <taxon>Bacteria</taxon>
        <taxon>Bacillati</taxon>
        <taxon>Bacillota</taxon>
        <taxon>Clostridia</taxon>
        <taxon>Eubacteriales</taxon>
        <taxon>Oscillospiraceae</taxon>
        <taxon>Pseudobacteroides</taxon>
    </lineage>
</organism>